<keyword evidence="2" id="KW-1185">Reference proteome</keyword>
<dbReference type="Proteomes" id="UP000612055">
    <property type="component" value="Unassembled WGS sequence"/>
</dbReference>
<gene>
    <name evidence="1" type="ORF">HYH03_014902</name>
</gene>
<comment type="caution">
    <text evidence="1">The sequence shown here is derived from an EMBL/GenBank/DDBJ whole genome shotgun (WGS) entry which is preliminary data.</text>
</comment>
<sequence length="92" mass="8861">MSALTATIGAAGTLVAAYVLRDGLRDGLGESSGGVAGGVVSAGKAVGDGIAQLGTQQDARGSSLAPAIAYAATVVCVTWLATRFIPGRGGGR</sequence>
<evidence type="ECO:0000313" key="1">
    <source>
        <dbReference type="EMBL" id="KAG2486455.1"/>
    </source>
</evidence>
<proteinExistence type="predicted"/>
<dbReference type="AlphaFoldDB" id="A0A835XT64"/>
<reference evidence="1" key="1">
    <citation type="journal article" date="2020" name="bioRxiv">
        <title>Comparative genomics of Chlamydomonas.</title>
        <authorList>
            <person name="Craig R.J."/>
            <person name="Hasan A.R."/>
            <person name="Ness R.W."/>
            <person name="Keightley P.D."/>
        </authorList>
    </citation>
    <scope>NUCLEOTIDE SEQUENCE</scope>
    <source>
        <strain evidence="1">CCAP 11/70</strain>
    </source>
</reference>
<dbReference type="EMBL" id="JAEHOE010000112">
    <property type="protein sequence ID" value="KAG2486455.1"/>
    <property type="molecule type" value="Genomic_DNA"/>
</dbReference>
<protein>
    <submittedName>
        <fullName evidence="1">Uncharacterized protein</fullName>
    </submittedName>
</protein>
<evidence type="ECO:0000313" key="2">
    <source>
        <dbReference type="Proteomes" id="UP000612055"/>
    </source>
</evidence>
<name>A0A835XT64_9CHLO</name>
<organism evidence="1 2">
    <name type="scientific">Edaphochlamys debaryana</name>
    <dbReference type="NCBI Taxonomy" id="47281"/>
    <lineage>
        <taxon>Eukaryota</taxon>
        <taxon>Viridiplantae</taxon>
        <taxon>Chlorophyta</taxon>
        <taxon>core chlorophytes</taxon>
        <taxon>Chlorophyceae</taxon>
        <taxon>CS clade</taxon>
        <taxon>Chlamydomonadales</taxon>
        <taxon>Chlamydomonadales incertae sedis</taxon>
        <taxon>Edaphochlamys</taxon>
    </lineage>
</organism>
<accession>A0A835XT64</accession>